<keyword evidence="6" id="KW-1185">Reference proteome</keyword>
<evidence type="ECO:0000256" key="1">
    <source>
        <dbReference type="ARBA" id="ARBA00006739"/>
    </source>
</evidence>
<dbReference type="RefSeq" id="WP_345705723.1">
    <property type="nucleotide sequence ID" value="NZ_BAABKV010000001.1"/>
</dbReference>
<proteinExistence type="inferred from homology"/>
<keyword evidence="4" id="KW-1133">Transmembrane helix</keyword>
<dbReference type="Pfam" id="PF13641">
    <property type="entry name" value="Glyco_tranf_2_3"/>
    <property type="match status" value="1"/>
</dbReference>
<dbReference type="SUPFAM" id="SSF53448">
    <property type="entry name" value="Nucleotide-diphospho-sugar transferases"/>
    <property type="match status" value="1"/>
</dbReference>
<name>A0ABW2G5J1_9ACTN</name>
<evidence type="ECO:0000313" key="5">
    <source>
        <dbReference type="EMBL" id="MFC7183687.1"/>
    </source>
</evidence>
<comment type="caution">
    <text evidence="5">The sequence shown here is derived from an EMBL/GenBank/DDBJ whole genome shotgun (WGS) entry which is preliminary data.</text>
</comment>
<evidence type="ECO:0000256" key="3">
    <source>
        <dbReference type="ARBA" id="ARBA00022679"/>
    </source>
</evidence>
<gene>
    <name evidence="5" type="ORF">ACFQMG_29495</name>
</gene>
<feature type="transmembrane region" description="Helical" evidence="4">
    <location>
        <begin position="274"/>
        <end position="297"/>
    </location>
</feature>
<feature type="transmembrane region" description="Helical" evidence="4">
    <location>
        <begin position="303"/>
        <end position="320"/>
    </location>
</feature>
<dbReference type="Gene3D" id="3.90.550.10">
    <property type="entry name" value="Spore Coat Polysaccharide Biosynthesis Protein SpsA, Chain A"/>
    <property type="match status" value="1"/>
</dbReference>
<reference evidence="6" key="1">
    <citation type="journal article" date="2019" name="Int. J. Syst. Evol. Microbiol.">
        <title>The Global Catalogue of Microorganisms (GCM) 10K type strain sequencing project: providing services to taxonomists for standard genome sequencing and annotation.</title>
        <authorList>
            <consortium name="The Broad Institute Genomics Platform"/>
            <consortium name="The Broad Institute Genome Sequencing Center for Infectious Disease"/>
            <person name="Wu L."/>
            <person name="Ma J."/>
        </authorList>
    </citation>
    <scope>NUCLEOTIDE SEQUENCE [LARGE SCALE GENOMIC DNA]</scope>
    <source>
        <strain evidence="6">CGMCC 1.12859</strain>
    </source>
</reference>
<evidence type="ECO:0000256" key="2">
    <source>
        <dbReference type="ARBA" id="ARBA00022676"/>
    </source>
</evidence>
<keyword evidence="4" id="KW-0472">Membrane</keyword>
<sequence length="367" mass="40611">MKVLSEPARSGGAPVDAEPVILALLPAHNEAQRIGAALAALRQQSPAPTRTVVVCDNCTDDTAEIAAGYGAEVMETVDNRDKKAGALNQALARFEPELADTDLVLVQDADTTLNPGFLRAAVAASTEAVGGVGGIFYGEDGGGLLGELQRIEFHRYATAIARKRHRAEVLTGTATLFRAGVLREIRRARRSGRIGGGDAYYSTLSLTEDDEITKAVRTLGYRTVSPPGCEVVTEVMPTVPRLWQQRLRWQRGALENLRDYGWNRVTAPYILRQGLMGVSVLFMFLYLGYMLLTTLYFGWPRLSAFWACIGAVFIVEKVVAARKAGWRAHLLILTLVVELVYDVIQHCIYVQALWRFLWRREQRWCAT</sequence>
<dbReference type="PANTHER" id="PTHR43630">
    <property type="entry name" value="POLY-BETA-1,6-N-ACETYL-D-GLUCOSAMINE SYNTHASE"/>
    <property type="match status" value="1"/>
</dbReference>
<keyword evidence="3" id="KW-0808">Transferase</keyword>
<evidence type="ECO:0000256" key="4">
    <source>
        <dbReference type="SAM" id="Phobius"/>
    </source>
</evidence>
<evidence type="ECO:0000313" key="6">
    <source>
        <dbReference type="Proteomes" id="UP001596435"/>
    </source>
</evidence>
<keyword evidence="2" id="KW-0328">Glycosyltransferase</keyword>
<dbReference type="Proteomes" id="UP001596435">
    <property type="component" value="Unassembled WGS sequence"/>
</dbReference>
<keyword evidence="4" id="KW-0812">Transmembrane</keyword>
<protein>
    <submittedName>
        <fullName evidence="5">Glycosyltransferase family 2 protein</fullName>
    </submittedName>
</protein>
<organism evidence="5 6">
    <name type="scientific">Kitasatospora paranensis</name>
    <dbReference type="NCBI Taxonomy" id="258053"/>
    <lineage>
        <taxon>Bacteria</taxon>
        <taxon>Bacillati</taxon>
        <taxon>Actinomycetota</taxon>
        <taxon>Actinomycetes</taxon>
        <taxon>Kitasatosporales</taxon>
        <taxon>Streptomycetaceae</taxon>
        <taxon>Kitasatospora</taxon>
    </lineage>
</organism>
<dbReference type="EMBL" id="JBHTAJ010000075">
    <property type="protein sequence ID" value="MFC7183687.1"/>
    <property type="molecule type" value="Genomic_DNA"/>
</dbReference>
<comment type="similarity">
    <text evidence="1">Belongs to the glycosyltransferase 2 family.</text>
</comment>
<dbReference type="PANTHER" id="PTHR43630:SF1">
    <property type="entry name" value="POLY-BETA-1,6-N-ACETYL-D-GLUCOSAMINE SYNTHASE"/>
    <property type="match status" value="1"/>
</dbReference>
<accession>A0ABW2G5J1</accession>
<feature type="transmembrane region" description="Helical" evidence="4">
    <location>
        <begin position="332"/>
        <end position="354"/>
    </location>
</feature>
<dbReference type="InterPro" id="IPR029044">
    <property type="entry name" value="Nucleotide-diphossugar_trans"/>
</dbReference>
<dbReference type="CDD" id="cd06423">
    <property type="entry name" value="CESA_like"/>
    <property type="match status" value="1"/>
</dbReference>